<protein>
    <submittedName>
        <fullName evidence="1">CSON004963 protein</fullName>
    </submittedName>
</protein>
<accession>A0A336MPT9</accession>
<organism evidence="1">
    <name type="scientific">Culicoides sonorensis</name>
    <name type="common">Biting midge</name>
    <dbReference type="NCBI Taxonomy" id="179676"/>
    <lineage>
        <taxon>Eukaryota</taxon>
        <taxon>Metazoa</taxon>
        <taxon>Ecdysozoa</taxon>
        <taxon>Arthropoda</taxon>
        <taxon>Hexapoda</taxon>
        <taxon>Insecta</taxon>
        <taxon>Pterygota</taxon>
        <taxon>Neoptera</taxon>
        <taxon>Endopterygota</taxon>
        <taxon>Diptera</taxon>
        <taxon>Nematocera</taxon>
        <taxon>Chironomoidea</taxon>
        <taxon>Ceratopogonidae</taxon>
        <taxon>Ceratopogoninae</taxon>
        <taxon>Culicoides</taxon>
        <taxon>Monoculicoides</taxon>
    </lineage>
</organism>
<gene>
    <name evidence="1" type="primary">CSON004963</name>
</gene>
<proteinExistence type="predicted"/>
<dbReference type="EMBL" id="UFQT01002019">
    <property type="protein sequence ID" value="SSX32422.1"/>
    <property type="molecule type" value="Genomic_DNA"/>
</dbReference>
<sequence>MWLWCVRTKSWALANIFYEQLKEKFTLTCFDSPTNMLTAIRVFEGLILLICRSLETRNIAAIETAEAETRRFMFSFENILADKSFHVYRYLLLRAYYHQVVNYFKKYKLRRTTDVLEVIARSSFSSGQFYMYEVIHHHINSFQKKLPIEIENFWINFCSGHEGRQYSVEDWLKTGNKLFPFTLKIPELLD</sequence>
<evidence type="ECO:0000313" key="1">
    <source>
        <dbReference type="EMBL" id="SSX32422.1"/>
    </source>
</evidence>
<name>A0A336MPT9_CULSO</name>
<dbReference type="AlphaFoldDB" id="A0A336MPT9"/>
<reference evidence="1" key="1">
    <citation type="submission" date="2018-07" db="EMBL/GenBank/DDBJ databases">
        <authorList>
            <person name="Quirk P.G."/>
            <person name="Krulwich T.A."/>
        </authorList>
    </citation>
    <scope>NUCLEOTIDE SEQUENCE</scope>
</reference>
<dbReference type="VEuPathDB" id="VectorBase:CSON004963"/>